<dbReference type="InterPro" id="IPR020846">
    <property type="entry name" value="MFS_dom"/>
</dbReference>
<keyword evidence="11" id="KW-1185">Reference proteome</keyword>
<protein>
    <submittedName>
        <fullName evidence="10">Major facilitator superfamily domain-containing protein</fullName>
    </submittedName>
</protein>
<evidence type="ECO:0000256" key="3">
    <source>
        <dbReference type="ARBA" id="ARBA00022448"/>
    </source>
</evidence>
<evidence type="ECO:0000256" key="4">
    <source>
        <dbReference type="ARBA" id="ARBA00022597"/>
    </source>
</evidence>
<keyword evidence="4" id="KW-0762">Sugar transport</keyword>
<keyword evidence="6 8" id="KW-1133">Transmembrane helix</keyword>
<feature type="transmembrane region" description="Helical" evidence="8">
    <location>
        <begin position="132"/>
        <end position="153"/>
    </location>
</feature>
<evidence type="ECO:0000256" key="1">
    <source>
        <dbReference type="ARBA" id="ARBA00004141"/>
    </source>
</evidence>
<dbReference type="SUPFAM" id="SSF103473">
    <property type="entry name" value="MFS general substrate transporter"/>
    <property type="match status" value="1"/>
</dbReference>
<keyword evidence="3" id="KW-0813">Transport</keyword>
<feature type="transmembrane region" description="Helical" evidence="8">
    <location>
        <begin position="92"/>
        <end position="112"/>
    </location>
</feature>
<dbReference type="InterPro" id="IPR036259">
    <property type="entry name" value="MFS_trans_sf"/>
</dbReference>
<feature type="transmembrane region" description="Helical" evidence="8">
    <location>
        <begin position="320"/>
        <end position="338"/>
    </location>
</feature>
<feature type="transmembrane region" description="Helical" evidence="8">
    <location>
        <begin position="344"/>
        <end position="366"/>
    </location>
</feature>
<dbReference type="Pfam" id="PF07690">
    <property type="entry name" value="MFS_1"/>
    <property type="match status" value="1"/>
</dbReference>
<evidence type="ECO:0000313" key="10">
    <source>
        <dbReference type="EMBL" id="KAG5183793.1"/>
    </source>
</evidence>
<feature type="transmembrane region" description="Helical" evidence="8">
    <location>
        <begin position="21"/>
        <end position="41"/>
    </location>
</feature>
<evidence type="ECO:0000259" key="9">
    <source>
        <dbReference type="PROSITE" id="PS50850"/>
    </source>
</evidence>
<evidence type="ECO:0000256" key="5">
    <source>
        <dbReference type="ARBA" id="ARBA00022692"/>
    </source>
</evidence>
<dbReference type="PANTHER" id="PTHR43184">
    <property type="entry name" value="MAJOR FACILITATOR SUPERFAMILY TRANSPORTER 16, ISOFORM B"/>
    <property type="match status" value="1"/>
</dbReference>
<evidence type="ECO:0000256" key="6">
    <source>
        <dbReference type="ARBA" id="ARBA00022989"/>
    </source>
</evidence>
<feature type="transmembrane region" description="Helical" evidence="8">
    <location>
        <begin position="189"/>
        <end position="212"/>
    </location>
</feature>
<feature type="transmembrane region" description="Helical" evidence="8">
    <location>
        <begin position="292"/>
        <end position="311"/>
    </location>
</feature>
<dbReference type="EMBL" id="JAFCMP010000190">
    <property type="protein sequence ID" value="KAG5183793.1"/>
    <property type="molecule type" value="Genomic_DNA"/>
</dbReference>
<proteinExistence type="inferred from homology"/>
<feature type="transmembrane region" description="Helical" evidence="8">
    <location>
        <begin position="387"/>
        <end position="410"/>
    </location>
</feature>
<dbReference type="PIRSF" id="PIRSF002808">
    <property type="entry name" value="Hexose_phosphate_transp"/>
    <property type="match status" value="1"/>
</dbReference>
<dbReference type="Proteomes" id="UP000664859">
    <property type="component" value="Unassembled WGS sequence"/>
</dbReference>
<feature type="transmembrane region" description="Helical" evidence="8">
    <location>
        <begin position="256"/>
        <end position="280"/>
    </location>
</feature>
<accession>A0A835YZT8</accession>
<dbReference type="InterPro" id="IPR000849">
    <property type="entry name" value="Sugar_P_transporter"/>
</dbReference>
<dbReference type="Gene3D" id="1.20.1250.20">
    <property type="entry name" value="MFS general substrate transporter like domains"/>
    <property type="match status" value="2"/>
</dbReference>
<feature type="transmembrane region" description="Helical" evidence="8">
    <location>
        <begin position="160"/>
        <end position="183"/>
    </location>
</feature>
<dbReference type="PROSITE" id="PS50850">
    <property type="entry name" value="MFS"/>
    <property type="match status" value="1"/>
</dbReference>
<dbReference type="AlphaFoldDB" id="A0A835YZT8"/>
<feature type="transmembrane region" description="Helical" evidence="8">
    <location>
        <begin position="61"/>
        <end position="80"/>
    </location>
</feature>
<reference evidence="10" key="1">
    <citation type="submission" date="2021-02" db="EMBL/GenBank/DDBJ databases">
        <title>First Annotated Genome of the Yellow-green Alga Tribonema minus.</title>
        <authorList>
            <person name="Mahan K.M."/>
        </authorList>
    </citation>
    <scope>NUCLEOTIDE SEQUENCE</scope>
    <source>
        <strain evidence="10">UTEX B ZZ1240</strain>
    </source>
</reference>
<name>A0A835YZT8_9STRA</name>
<comment type="caution">
    <text evidence="10">The sequence shown here is derived from an EMBL/GenBank/DDBJ whole genome shotgun (WGS) entry which is preliminary data.</text>
</comment>
<evidence type="ECO:0000256" key="2">
    <source>
        <dbReference type="ARBA" id="ARBA00009598"/>
    </source>
</evidence>
<feature type="transmembrane region" description="Helical" evidence="8">
    <location>
        <begin position="416"/>
        <end position="438"/>
    </location>
</feature>
<dbReference type="InterPro" id="IPR011701">
    <property type="entry name" value="MFS"/>
</dbReference>
<feature type="domain" description="Major facilitator superfamily (MFS) profile" evidence="9">
    <location>
        <begin position="26"/>
        <end position="443"/>
    </location>
</feature>
<dbReference type="PANTHER" id="PTHR43184:SF12">
    <property type="entry name" value="SUGAR PHOSPHATE EXCHANGER 3"/>
    <property type="match status" value="1"/>
</dbReference>
<gene>
    <name evidence="10" type="ORF">JKP88DRAFT_163693</name>
</gene>
<evidence type="ECO:0000313" key="11">
    <source>
        <dbReference type="Proteomes" id="UP000664859"/>
    </source>
</evidence>
<evidence type="ECO:0000256" key="8">
    <source>
        <dbReference type="SAM" id="Phobius"/>
    </source>
</evidence>
<evidence type="ECO:0000256" key="7">
    <source>
        <dbReference type="ARBA" id="ARBA00023136"/>
    </source>
</evidence>
<comment type="similarity">
    <text evidence="2">Belongs to the major facilitator superfamily. Organophosphate:Pi antiporter (OPA) (TC 2.A.1.4) family.</text>
</comment>
<keyword evidence="5 8" id="KW-0812">Transmembrane</keyword>
<sequence length="443" mass="48005">MTSSETVPLKGGAMEDPRLKGYRAFVYFMTFVAYAMSHFSRKSYTNVKKQMKTDAGMTTELFSRMDTGFMFAYAIGSFFSGQLGDRLRPTTVVAAGLIGSAACVMALVFGLWGDVVHENPIWANTYFLSAWLLHGLFQSTGGPVNTAIMGAWFDSKNRGLVFGTWTCHQYMGNIIAAITATAILAQGFAYWWVLVISAVANLAWGVFLLMALPSRPAEVGIEFGDAPKVAVGEVVNKDTKQLPPISFVQAFQIPAVAMYALAFGFFKLVNYVLFFWLPFFLTRTFTPSQSNVISTLYDVGMMPGGIIVGYVSDLYGGRRACVIVTFLLLLCPLLYVFSQYSDVIPVYALLVLLGFMGILVGGPNNIISSAVAADLADHPSIQGNNRAIGTVTGIINGSGSVTAAIGLLFIGDIQAAWGWSAVWYLLILSTLLGCSLLAKTVYR</sequence>
<organism evidence="10 11">
    <name type="scientific">Tribonema minus</name>
    <dbReference type="NCBI Taxonomy" id="303371"/>
    <lineage>
        <taxon>Eukaryota</taxon>
        <taxon>Sar</taxon>
        <taxon>Stramenopiles</taxon>
        <taxon>Ochrophyta</taxon>
        <taxon>PX clade</taxon>
        <taxon>Xanthophyceae</taxon>
        <taxon>Tribonematales</taxon>
        <taxon>Tribonemataceae</taxon>
        <taxon>Tribonema</taxon>
    </lineage>
</organism>
<comment type="subcellular location">
    <subcellularLocation>
        <location evidence="1">Membrane</location>
        <topology evidence="1">Multi-pass membrane protein</topology>
    </subcellularLocation>
</comment>
<dbReference type="OrthoDB" id="3639251at2759"/>
<keyword evidence="7 8" id="KW-0472">Membrane</keyword>
<dbReference type="GO" id="GO:0005789">
    <property type="term" value="C:endoplasmic reticulum membrane"/>
    <property type="evidence" value="ECO:0007669"/>
    <property type="project" value="TreeGrafter"/>
</dbReference>
<dbReference type="GO" id="GO:0022857">
    <property type="term" value="F:transmembrane transporter activity"/>
    <property type="evidence" value="ECO:0007669"/>
    <property type="project" value="InterPro"/>
</dbReference>